<dbReference type="AlphaFoldDB" id="A0A1G9NHI2"/>
<dbReference type="InterPro" id="IPR036942">
    <property type="entry name" value="Beta-barrel_TonB_sf"/>
</dbReference>
<dbReference type="EMBL" id="FNFO01000008">
    <property type="protein sequence ID" value="SDL86012.1"/>
    <property type="molecule type" value="Genomic_DNA"/>
</dbReference>
<dbReference type="InterPro" id="IPR023996">
    <property type="entry name" value="TonB-dep_OMP_SusC/RagA"/>
</dbReference>
<evidence type="ECO:0000256" key="5">
    <source>
        <dbReference type="ARBA" id="ARBA00023136"/>
    </source>
</evidence>
<dbReference type="FunFam" id="2.170.130.10:FF:000008">
    <property type="entry name" value="SusC/RagA family TonB-linked outer membrane protein"/>
    <property type="match status" value="1"/>
</dbReference>
<accession>A0A1G9NHI2</accession>
<dbReference type="STRING" id="1075417.SAMN05421823_108299"/>
<dbReference type="InterPro" id="IPR023997">
    <property type="entry name" value="TonB-dep_OMP_SusC/RagA_CS"/>
</dbReference>
<feature type="domain" description="TonB-dependent receptor plug" evidence="9">
    <location>
        <begin position="244"/>
        <end position="351"/>
    </location>
</feature>
<evidence type="ECO:0000313" key="10">
    <source>
        <dbReference type="EMBL" id="SDL86012.1"/>
    </source>
</evidence>
<dbReference type="Gene3D" id="2.40.170.20">
    <property type="entry name" value="TonB-dependent receptor, beta-barrel domain"/>
    <property type="match status" value="1"/>
</dbReference>
<keyword evidence="8" id="KW-0732">Signal</keyword>
<dbReference type="Pfam" id="PF13715">
    <property type="entry name" value="CarbopepD_reg_2"/>
    <property type="match status" value="1"/>
</dbReference>
<dbReference type="Gene3D" id="2.60.40.1120">
    <property type="entry name" value="Carboxypeptidase-like, regulatory domain"/>
    <property type="match status" value="1"/>
</dbReference>
<evidence type="ECO:0000259" key="9">
    <source>
        <dbReference type="Pfam" id="PF07715"/>
    </source>
</evidence>
<dbReference type="SUPFAM" id="SSF49464">
    <property type="entry name" value="Carboxypeptidase regulatory domain-like"/>
    <property type="match status" value="1"/>
</dbReference>
<evidence type="ECO:0000313" key="11">
    <source>
        <dbReference type="Proteomes" id="UP000198510"/>
    </source>
</evidence>
<comment type="similarity">
    <text evidence="7">Belongs to the TonB-dependent receptor family.</text>
</comment>
<dbReference type="Gene3D" id="2.170.130.10">
    <property type="entry name" value="TonB-dependent receptor, plug domain"/>
    <property type="match status" value="1"/>
</dbReference>
<keyword evidence="4 7" id="KW-0812">Transmembrane</keyword>
<keyword evidence="5 7" id="KW-0472">Membrane</keyword>
<keyword evidence="2 7" id="KW-0813">Transport</keyword>
<dbReference type="NCBIfam" id="TIGR04056">
    <property type="entry name" value="OMP_RagA_SusC"/>
    <property type="match status" value="1"/>
</dbReference>
<keyword evidence="6 7" id="KW-0998">Cell outer membrane</keyword>
<dbReference type="NCBIfam" id="TIGR04057">
    <property type="entry name" value="SusC_RagA_signa"/>
    <property type="match status" value="1"/>
</dbReference>
<proteinExistence type="inferred from homology"/>
<protein>
    <submittedName>
        <fullName evidence="10">TonB-linked outer membrane protein, SusC/RagA family</fullName>
    </submittedName>
</protein>
<dbReference type="SUPFAM" id="SSF56935">
    <property type="entry name" value="Porins"/>
    <property type="match status" value="1"/>
</dbReference>
<evidence type="ECO:0000256" key="4">
    <source>
        <dbReference type="ARBA" id="ARBA00022692"/>
    </source>
</evidence>
<evidence type="ECO:0000256" key="1">
    <source>
        <dbReference type="ARBA" id="ARBA00004571"/>
    </source>
</evidence>
<evidence type="ECO:0000256" key="6">
    <source>
        <dbReference type="ARBA" id="ARBA00023237"/>
    </source>
</evidence>
<dbReference type="InterPro" id="IPR012910">
    <property type="entry name" value="Plug_dom"/>
</dbReference>
<gene>
    <name evidence="10" type="ORF">SAMN05421823_108299</name>
</gene>
<dbReference type="InterPro" id="IPR037066">
    <property type="entry name" value="Plug_dom_sf"/>
</dbReference>
<name>A0A1G9NHI2_9BACT</name>
<organism evidence="10 11">
    <name type="scientific">Catalinimonas alkaloidigena</name>
    <dbReference type="NCBI Taxonomy" id="1075417"/>
    <lineage>
        <taxon>Bacteria</taxon>
        <taxon>Pseudomonadati</taxon>
        <taxon>Bacteroidota</taxon>
        <taxon>Cytophagia</taxon>
        <taxon>Cytophagales</taxon>
        <taxon>Catalimonadaceae</taxon>
        <taxon>Catalinimonas</taxon>
    </lineage>
</organism>
<dbReference type="RefSeq" id="WP_245706118.1">
    <property type="nucleotide sequence ID" value="NZ_FNFO01000008.1"/>
</dbReference>
<dbReference type="Proteomes" id="UP000198510">
    <property type="component" value="Unassembled WGS sequence"/>
</dbReference>
<comment type="subcellular location">
    <subcellularLocation>
        <location evidence="1 7">Cell outer membrane</location>
        <topology evidence="1 7">Multi-pass membrane protein</topology>
    </subcellularLocation>
</comment>
<dbReference type="InterPro" id="IPR008969">
    <property type="entry name" value="CarboxyPept-like_regulatory"/>
</dbReference>
<evidence type="ECO:0000256" key="2">
    <source>
        <dbReference type="ARBA" id="ARBA00022448"/>
    </source>
</evidence>
<dbReference type="InterPro" id="IPR039426">
    <property type="entry name" value="TonB-dep_rcpt-like"/>
</dbReference>
<dbReference type="Pfam" id="PF07715">
    <property type="entry name" value="Plug"/>
    <property type="match status" value="1"/>
</dbReference>
<keyword evidence="3 7" id="KW-1134">Transmembrane beta strand</keyword>
<evidence type="ECO:0000256" key="3">
    <source>
        <dbReference type="ARBA" id="ARBA00022452"/>
    </source>
</evidence>
<keyword evidence="11" id="KW-1185">Reference proteome</keyword>
<feature type="signal peptide" evidence="8">
    <location>
        <begin position="1"/>
        <end position="27"/>
    </location>
</feature>
<dbReference type="GO" id="GO:0009279">
    <property type="term" value="C:cell outer membrane"/>
    <property type="evidence" value="ECO:0007669"/>
    <property type="project" value="UniProtKB-SubCell"/>
</dbReference>
<dbReference type="PROSITE" id="PS52016">
    <property type="entry name" value="TONB_DEPENDENT_REC_3"/>
    <property type="match status" value="1"/>
</dbReference>
<feature type="chain" id="PRO_5011632663" evidence="8">
    <location>
        <begin position="28"/>
        <end position="1139"/>
    </location>
</feature>
<sequence length="1139" mass="126735">MKQFVRQLQRSTCFWLTCCLCTTSLSAQDLALVGGGGEHPAQPSNQVVYIPLQQALEELEQEFKVNISYRQDLIARQKVMRPSAAKGSLEERLERMLAPLNLSYKKVSVNSYAIGNKARSGTQSLRPTHPQSALSPVMRDLQTLQLQLAEQKDVRVTGIIKDASGEGIPGVNVLEKGTTNGTITDVQGRYSLTVGNNATLVLSAVGYMSQEVAVNNRSVIDITMEEDVKALEEIVVVGYGSQEKRDITGAIASVSSREIQELPIANAQQALQGRAAGVEVVTVGNRPGQGVQVRVRGRRSFTAGNDPLYVVDGIPFSGDFGDINSNDIQSMDVLKDASATAIYGSRGSNGVVLVTTRRGKPGKTEVAYSGYYGPSYAYGTVDLMNGEEFAEYKRESRRALVNPKYTAPTGVVDPVQDANLFEAVELANINNGYSWTDYQNLILRTGHRQDHNLSVSGGNDKTTFYLSGSFFNDVGVTKTQDYRRNTVRVNIDHQLNDRFRVGAFTLLGYSVQNWGPNPWGTALRENPLGKPFEDDGSLRFRPTSDGLQTNPLADLVENAYIDENRRYRIFPSLYASAEVTKDLNFRVNFGPDINLRRNGLFQGRYTQARAEGAPLARVLNWNTFAYTFENVLTYQRDFGDIHNLTATGLFSIQQQRDEYSGIEVLDQPYESALFYNLGTAPLINAKASDLSEWGIVSFMGRVQYGLLNRYLLTLTMRADGSSRLAEGNKWGYFPSAALGWRIVDEPFMQSQSVFDELKLRASYGVVGNTNGLRPYITQGALGQTFYAWDNTPAFGFQPNLIRNPNLKWESTATFNVGLDFGLLRNRIFGSFEVYNSNTKDLIMNQQLPTSSGFTQVQRNVGATQVRGMELMVSTVNIDSPGGFKWTTDFNVNVYREKITELYGGQSDDVGSGWFIGYPMTVFFDYEKVGIWQTSEETVAAQYGQRPGEVKVRDQDNNGIIDGNDRVILGTDQPDWTGGMTNRFSYKGFELSAFIFTRQGNLINNTFYTTNNSLAGRYNNVDIDYWTPINPTNAFPRPNQDQESPRYQSTLGYVNGSFVKIRNITLAYNLPSELLKKTGFMSSARIYVSALNPYIFADKSFKNIDPEVTRTPEDNQERTAQVGADTPSIRLYTVGVNIKL</sequence>
<reference evidence="10 11" key="1">
    <citation type="submission" date="2016-10" db="EMBL/GenBank/DDBJ databases">
        <authorList>
            <person name="de Groot N.N."/>
        </authorList>
    </citation>
    <scope>NUCLEOTIDE SEQUENCE [LARGE SCALE GENOMIC DNA]</scope>
    <source>
        <strain evidence="10 11">DSM 25186</strain>
    </source>
</reference>
<evidence type="ECO:0000256" key="7">
    <source>
        <dbReference type="PROSITE-ProRule" id="PRU01360"/>
    </source>
</evidence>
<evidence type="ECO:0000256" key="8">
    <source>
        <dbReference type="SAM" id="SignalP"/>
    </source>
</evidence>